<evidence type="ECO:0008006" key="4">
    <source>
        <dbReference type="Google" id="ProtNLM"/>
    </source>
</evidence>
<keyword evidence="3" id="KW-1185">Reference proteome</keyword>
<keyword evidence="1" id="KW-1133">Transmembrane helix</keyword>
<feature type="transmembrane region" description="Helical" evidence="1">
    <location>
        <begin position="262"/>
        <end position="283"/>
    </location>
</feature>
<feature type="transmembrane region" description="Helical" evidence="1">
    <location>
        <begin position="17"/>
        <end position="35"/>
    </location>
</feature>
<name>A0A1G5MTU0_AFIMA</name>
<feature type="transmembrane region" description="Helical" evidence="1">
    <location>
        <begin position="190"/>
        <end position="211"/>
    </location>
</feature>
<gene>
    <name evidence="2" type="ORF">SAMN03080610_01001</name>
</gene>
<evidence type="ECO:0000313" key="3">
    <source>
        <dbReference type="Proteomes" id="UP000199347"/>
    </source>
</evidence>
<dbReference type="Proteomes" id="UP000199347">
    <property type="component" value="Unassembled WGS sequence"/>
</dbReference>
<protein>
    <recommendedName>
        <fullName evidence="4">Quinol:cytochrome c oxidoreductase quinone-binding subunit 2</fullName>
    </recommendedName>
</protein>
<dbReference type="PANTHER" id="PTHR43044:SF1">
    <property type="entry name" value="QUINOL:CYTOCHROME C OXIDOREDUCTASE QUINONE-BINDING SUBUNIT 2"/>
    <property type="match status" value="1"/>
</dbReference>
<dbReference type="RefSeq" id="WP_092810227.1">
    <property type="nucleotide sequence ID" value="NZ_FMVW01000002.1"/>
</dbReference>
<dbReference type="AlphaFoldDB" id="A0A1G5MTU0"/>
<feature type="transmembrane region" description="Helical" evidence="1">
    <location>
        <begin position="223"/>
        <end position="242"/>
    </location>
</feature>
<evidence type="ECO:0000313" key="2">
    <source>
        <dbReference type="EMBL" id="SCZ28585.1"/>
    </source>
</evidence>
<evidence type="ECO:0000256" key="1">
    <source>
        <dbReference type="SAM" id="Phobius"/>
    </source>
</evidence>
<feature type="transmembrane region" description="Helical" evidence="1">
    <location>
        <begin position="159"/>
        <end position="178"/>
    </location>
</feature>
<dbReference type="EMBL" id="FMVW01000002">
    <property type="protein sequence ID" value="SCZ28585.1"/>
    <property type="molecule type" value="Genomic_DNA"/>
</dbReference>
<dbReference type="STRING" id="1120955.SAMN03080610_01001"/>
<feature type="transmembrane region" description="Helical" evidence="1">
    <location>
        <begin position="295"/>
        <end position="313"/>
    </location>
</feature>
<feature type="transmembrane region" description="Helical" evidence="1">
    <location>
        <begin position="129"/>
        <end position="152"/>
    </location>
</feature>
<proteinExistence type="predicted"/>
<feature type="transmembrane region" description="Helical" evidence="1">
    <location>
        <begin position="41"/>
        <end position="67"/>
    </location>
</feature>
<feature type="transmembrane region" description="Helical" evidence="1">
    <location>
        <begin position="79"/>
        <end position="99"/>
    </location>
</feature>
<accession>A0A1G5MTU0</accession>
<keyword evidence="1" id="KW-0812">Transmembrane</keyword>
<dbReference type="OrthoDB" id="140980at2"/>
<dbReference type="PANTHER" id="PTHR43044">
    <property type="match status" value="1"/>
</dbReference>
<keyword evidence="1" id="KW-0472">Membrane</keyword>
<feature type="transmembrane region" description="Helical" evidence="1">
    <location>
        <begin position="319"/>
        <end position="343"/>
    </location>
</feature>
<organism evidence="2 3">
    <name type="scientific">Afifella marina DSM 2698</name>
    <dbReference type="NCBI Taxonomy" id="1120955"/>
    <lineage>
        <taxon>Bacteria</taxon>
        <taxon>Pseudomonadati</taxon>
        <taxon>Pseudomonadota</taxon>
        <taxon>Alphaproteobacteria</taxon>
        <taxon>Hyphomicrobiales</taxon>
        <taxon>Afifellaceae</taxon>
        <taxon>Afifella</taxon>
    </lineage>
</organism>
<sequence>MTAPALALRPQGRRMPLLLLAMIVLLAIVVAAIFLTPSGLAGAWLIAWLFLIGFPAGSLVLLLAHGLTGGDWGFVARPFLAAMALTMPLLAVAFLPIALSLPDIYVWAGHAGAVRHEGVAEVYLNSPAFLLRSVVILVLWSALAVLAALVPLGPVISGLGILAYGLSISFGSVDWLMSLDPKWFSTAYPALLGISQVGSALALLSVLRGVFGQEARNGDFAGLLIAAILGVTYLAFIQYLVMWSGNLPEKVGWYVGRLTPSATALVSTTFIVGSVLPFSMLLFSAVRKSARWTGLAGLFCLVGLYLHLTWLVGLAPAAAWLALLLTIVLGGAWLAIVVSLLGARHEGEGRHA</sequence>
<reference evidence="2 3" key="1">
    <citation type="submission" date="2016-10" db="EMBL/GenBank/DDBJ databases">
        <authorList>
            <person name="de Groot N.N."/>
        </authorList>
    </citation>
    <scope>NUCLEOTIDE SEQUENCE [LARGE SCALE GENOMIC DNA]</scope>
    <source>
        <strain evidence="2 3">DSM 2698</strain>
    </source>
</reference>